<dbReference type="InterPro" id="IPR001853">
    <property type="entry name" value="DSBA-like_thioredoxin_dom"/>
</dbReference>
<protein>
    <submittedName>
        <fullName evidence="2">DsbA family protein</fullName>
    </submittedName>
</protein>
<reference evidence="2 3" key="1">
    <citation type="journal article" date="2012" name="Antonie Van Leeuwenhoek">
        <title>Shewanella litorisediminis sp. nov., a gammaproteobacterium isolated from a tidal flat sediment.</title>
        <authorList>
            <person name="Lee M.H."/>
            <person name="Yoon J.H."/>
        </authorList>
    </citation>
    <scope>NUCLEOTIDE SEQUENCE [LARGE SCALE GENOMIC DNA]</scope>
    <source>
        <strain evidence="2 3">SMK1-12</strain>
    </source>
</reference>
<dbReference type="Pfam" id="PF01323">
    <property type="entry name" value="DSBA"/>
    <property type="match status" value="1"/>
</dbReference>
<evidence type="ECO:0000313" key="2">
    <source>
        <dbReference type="EMBL" id="QRH03635.1"/>
    </source>
</evidence>
<accession>A0ABX7GA41</accession>
<proteinExistence type="predicted"/>
<dbReference type="InterPro" id="IPR036249">
    <property type="entry name" value="Thioredoxin-like_sf"/>
</dbReference>
<dbReference type="PANTHER" id="PTHR13887">
    <property type="entry name" value="GLUTATHIONE S-TRANSFERASE KAPPA"/>
    <property type="match status" value="1"/>
</dbReference>
<dbReference type="SUPFAM" id="SSF52833">
    <property type="entry name" value="Thioredoxin-like"/>
    <property type="match status" value="1"/>
</dbReference>
<feature type="domain" description="DSBA-like thioredoxin" evidence="1">
    <location>
        <begin position="5"/>
        <end position="204"/>
    </location>
</feature>
<dbReference type="Proteomes" id="UP000596252">
    <property type="component" value="Chromosome"/>
</dbReference>
<name>A0ABX7GA41_9GAMM</name>
<evidence type="ECO:0000313" key="3">
    <source>
        <dbReference type="Proteomes" id="UP000596252"/>
    </source>
</evidence>
<evidence type="ECO:0000259" key="1">
    <source>
        <dbReference type="Pfam" id="PF01323"/>
    </source>
</evidence>
<gene>
    <name evidence="2" type="ORF">JQC75_08950</name>
</gene>
<dbReference type="EMBL" id="CP069213">
    <property type="protein sequence ID" value="QRH03635.1"/>
    <property type="molecule type" value="Genomic_DNA"/>
</dbReference>
<organism evidence="2 3">
    <name type="scientific">Shewanella litorisediminis</name>
    <dbReference type="NCBI Taxonomy" id="1173586"/>
    <lineage>
        <taxon>Bacteria</taxon>
        <taxon>Pseudomonadati</taxon>
        <taxon>Pseudomonadota</taxon>
        <taxon>Gammaproteobacteria</taxon>
        <taxon>Alteromonadales</taxon>
        <taxon>Shewanellaceae</taxon>
        <taxon>Shewanella</taxon>
    </lineage>
</organism>
<dbReference type="Gene3D" id="3.40.30.10">
    <property type="entry name" value="Glutaredoxin"/>
    <property type="match status" value="1"/>
</dbReference>
<sequence>MHMIQIEFFHDAVCGWCYVMSPRLRSIVARYPVSITHRAFVLQRNDQEMIARFGSLALAKMEILQHWQSCKSFADDPGSINIEGMRATSFNYPNGYLSALYAKAVENAAGQDAHWEFFDAVQKAHLYYNQNISDTSVLDSIVKELNLPAEHIHAVLNSAENVNALEGDLERAANFGIKSIPTLLVNCRKLISQSLSLPQLENLIESELSLVI</sequence>
<keyword evidence="3" id="KW-1185">Reference proteome</keyword>